<proteinExistence type="predicted"/>
<evidence type="ECO:0000259" key="1">
    <source>
        <dbReference type="Pfam" id="PF14237"/>
    </source>
</evidence>
<comment type="caution">
    <text evidence="2">The sequence shown here is derived from an EMBL/GenBank/DDBJ whole genome shotgun (WGS) entry which is preliminary data.</text>
</comment>
<evidence type="ECO:0000313" key="2">
    <source>
        <dbReference type="EMBL" id="MUG47024.1"/>
    </source>
</evidence>
<dbReference type="Proteomes" id="UP000447876">
    <property type="component" value="Unassembled WGS sequence"/>
</dbReference>
<name>A0A7X3CPL3_9BACL</name>
<dbReference type="PANTHER" id="PTHR21180">
    <property type="entry name" value="ENDONUCLEASE/EXONUCLEASE/PHOSPHATASE FAMILY DOMAIN-CONTAINING PROTEIN 1"/>
    <property type="match status" value="1"/>
</dbReference>
<sequence length="351" mass="38736">MRSIDFNKIERICAGYWGSGYFVAEAIPFNKLSKFCSAISVQVQGHAIAFIDATVFGSGKNGLLITEAGVYWRNDWATDTRKNYLSWEELIQVSVIRSGDYDIELGPGNFFSMSAGQFDKDALVQLLQDIQSYLITALGDQAESEDKHTPDEVNAPPVASPIAPPMPMPTEKWMVAIAGQSYGPYDIYLIKSLLGSGQIRPEETHVWKPGMPDWIPFMSQPEMAELVFPVLSPAPLDSRLVPTTPQSMEDSIEFALEPKQASYEMGLVDVNTASMEELIEVLGVGVAGAKRIVQQREAVGGFRSMDEVGELLGLKPHQVERLRKQVIFTPIDSSVSSTPTPLKPNTRVVDY</sequence>
<dbReference type="InterPro" id="IPR010994">
    <property type="entry name" value="RuvA_2-like"/>
</dbReference>
<dbReference type="AlphaFoldDB" id="A0A7X3CPL3"/>
<dbReference type="Gene3D" id="1.10.150.280">
    <property type="entry name" value="AF1531-like domain"/>
    <property type="match status" value="1"/>
</dbReference>
<protein>
    <submittedName>
        <fullName evidence="2">DUF4339 domain-containing protein</fullName>
    </submittedName>
</protein>
<dbReference type="InterPro" id="IPR051675">
    <property type="entry name" value="Endo/Exo/Phosphatase_dom_1"/>
</dbReference>
<dbReference type="Pfam" id="PF14237">
    <property type="entry name" value="GYF_2"/>
    <property type="match status" value="1"/>
</dbReference>
<dbReference type="RefSeq" id="WP_155612406.1">
    <property type="nucleotide sequence ID" value="NZ_WNZW01000009.1"/>
</dbReference>
<reference evidence="2 3" key="1">
    <citation type="submission" date="2019-11" db="EMBL/GenBank/DDBJ databases">
        <title>Draft genome sequences of five Paenibacillus species of dairy origin.</title>
        <authorList>
            <person name="Olajide A.M."/>
            <person name="Chen S."/>
            <person name="Lapointe G."/>
        </authorList>
    </citation>
    <scope>NUCLEOTIDE SEQUENCE [LARGE SCALE GENOMIC DNA]</scope>
    <source>
        <strain evidence="2 3">12CR55</strain>
    </source>
</reference>
<dbReference type="EMBL" id="WNZW01000009">
    <property type="protein sequence ID" value="MUG47024.1"/>
    <property type="molecule type" value="Genomic_DNA"/>
</dbReference>
<accession>A0A7X3CPL3</accession>
<gene>
    <name evidence="2" type="ORF">GNP95_18785</name>
</gene>
<dbReference type="PANTHER" id="PTHR21180:SF32">
    <property type="entry name" value="ENDONUCLEASE_EXONUCLEASE_PHOSPHATASE FAMILY DOMAIN-CONTAINING PROTEIN 1"/>
    <property type="match status" value="1"/>
</dbReference>
<dbReference type="InterPro" id="IPR025640">
    <property type="entry name" value="GYF_2"/>
</dbReference>
<dbReference type="Pfam" id="PF12836">
    <property type="entry name" value="HHH_3"/>
    <property type="match status" value="1"/>
</dbReference>
<dbReference type="SUPFAM" id="SSF47781">
    <property type="entry name" value="RuvA domain 2-like"/>
    <property type="match status" value="1"/>
</dbReference>
<dbReference type="OrthoDB" id="2582266at2"/>
<feature type="domain" description="GYF" evidence="1">
    <location>
        <begin position="173"/>
        <end position="222"/>
    </location>
</feature>
<evidence type="ECO:0000313" key="3">
    <source>
        <dbReference type="Proteomes" id="UP000447876"/>
    </source>
</evidence>
<organism evidence="2 3">
    <name type="scientific">Paenibacillus woosongensis</name>
    <dbReference type="NCBI Taxonomy" id="307580"/>
    <lineage>
        <taxon>Bacteria</taxon>
        <taxon>Bacillati</taxon>
        <taxon>Bacillota</taxon>
        <taxon>Bacilli</taxon>
        <taxon>Bacillales</taxon>
        <taxon>Paenibacillaceae</taxon>
        <taxon>Paenibacillus</taxon>
    </lineage>
</organism>